<dbReference type="Proteomes" id="UP001345219">
    <property type="component" value="Chromosome 4"/>
</dbReference>
<accession>A0AAN7JN99</accession>
<feature type="chain" id="PRO_5042976158" description="Gnk2-homologous domain-containing protein" evidence="3">
    <location>
        <begin position="26"/>
        <end position="170"/>
    </location>
</feature>
<feature type="domain" description="Gnk2-homologous" evidence="4">
    <location>
        <begin position="57"/>
        <end position="161"/>
    </location>
</feature>
<organism evidence="5 6">
    <name type="scientific">Trapa incisa</name>
    <dbReference type="NCBI Taxonomy" id="236973"/>
    <lineage>
        <taxon>Eukaryota</taxon>
        <taxon>Viridiplantae</taxon>
        <taxon>Streptophyta</taxon>
        <taxon>Embryophyta</taxon>
        <taxon>Tracheophyta</taxon>
        <taxon>Spermatophyta</taxon>
        <taxon>Magnoliopsida</taxon>
        <taxon>eudicotyledons</taxon>
        <taxon>Gunneridae</taxon>
        <taxon>Pentapetalae</taxon>
        <taxon>rosids</taxon>
        <taxon>malvids</taxon>
        <taxon>Myrtales</taxon>
        <taxon>Lythraceae</taxon>
        <taxon>Trapa</taxon>
    </lineage>
</organism>
<dbReference type="InterPro" id="IPR002902">
    <property type="entry name" value="GNK2"/>
</dbReference>
<evidence type="ECO:0000256" key="1">
    <source>
        <dbReference type="ARBA" id="ARBA00022729"/>
    </source>
</evidence>
<keyword evidence="1 3" id="KW-0732">Signal</keyword>
<comment type="caution">
    <text evidence="5">The sequence shown here is derived from an EMBL/GenBank/DDBJ whole genome shotgun (WGS) entry which is preliminary data.</text>
</comment>
<dbReference type="Pfam" id="PF01657">
    <property type="entry name" value="Stress-antifung"/>
    <property type="match status" value="1"/>
</dbReference>
<dbReference type="Gene3D" id="3.30.430.20">
    <property type="entry name" value="Gnk2 domain, C-X8-C-X2-C motif"/>
    <property type="match status" value="1"/>
</dbReference>
<name>A0AAN7JN99_9MYRT</name>
<dbReference type="PROSITE" id="PS51473">
    <property type="entry name" value="GNK2"/>
    <property type="match status" value="1"/>
</dbReference>
<dbReference type="EMBL" id="JAXIOK010000017">
    <property type="protein sequence ID" value="KAK4750552.1"/>
    <property type="molecule type" value="Genomic_DNA"/>
</dbReference>
<evidence type="ECO:0000259" key="4">
    <source>
        <dbReference type="PROSITE" id="PS51473"/>
    </source>
</evidence>
<evidence type="ECO:0000256" key="3">
    <source>
        <dbReference type="SAM" id="SignalP"/>
    </source>
</evidence>
<proteinExistence type="predicted"/>
<sequence>MHCLSVTETSLRLTVFCALLPVVPSFHACLPLPPASSLTVASSGMIPMDSSRSQWTLSKDTSNCSSGLGYTDALSRPEFEVSVRYAVGNATKMAGSSISGGFGTAKDGGVYAMGQCWSSLSTRECMICLEKAGKEVRRCLPSKEGKALNAGCYFKYSSEKFYGEAKEHKS</sequence>
<evidence type="ECO:0000256" key="2">
    <source>
        <dbReference type="ARBA" id="ARBA00022737"/>
    </source>
</evidence>
<evidence type="ECO:0000313" key="6">
    <source>
        <dbReference type="Proteomes" id="UP001345219"/>
    </source>
</evidence>
<reference evidence="5 6" key="1">
    <citation type="journal article" date="2023" name="Hortic Res">
        <title>Pangenome of water caltrop reveals structural variations and asymmetric subgenome divergence after allopolyploidization.</title>
        <authorList>
            <person name="Zhang X."/>
            <person name="Chen Y."/>
            <person name="Wang L."/>
            <person name="Yuan Y."/>
            <person name="Fang M."/>
            <person name="Shi L."/>
            <person name="Lu R."/>
            <person name="Comes H.P."/>
            <person name="Ma Y."/>
            <person name="Chen Y."/>
            <person name="Huang G."/>
            <person name="Zhou Y."/>
            <person name="Zheng Z."/>
            <person name="Qiu Y."/>
        </authorList>
    </citation>
    <scope>NUCLEOTIDE SEQUENCE [LARGE SCALE GENOMIC DNA]</scope>
    <source>
        <tissue evidence="5">Roots</tissue>
    </source>
</reference>
<protein>
    <recommendedName>
        <fullName evidence="4">Gnk2-homologous domain-containing protein</fullName>
    </recommendedName>
</protein>
<dbReference type="CDD" id="cd23509">
    <property type="entry name" value="Gnk2-like"/>
    <property type="match status" value="1"/>
</dbReference>
<gene>
    <name evidence="5" type="ORF">SAY87_004034</name>
</gene>
<keyword evidence="2" id="KW-0677">Repeat</keyword>
<evidence type="ECO:0000313" key="5">
    <source>
        <dbReference type="EMBL" id="KAK4750552.1"/>
    </source>
</evidence>
<feature type="signal peptide" evidence="3">
    <location>
        <begin position="1"/>
        <end position="25"/>
    </location>
</feature>
<keyword evidence="6" id="KW-1185">Reference proteome</keyword>
<dbReference type="InterPro" id="IPR038408">
    <property type="entry name" value="GNK2_sf"/>
</dbReference>
<dbReference type="AlphaFoldDB" id="A0AAN7JN99"/>